<dbReference type="EMBL" id="JBBPBM010000176">
    <property type="protein sequence ID" value="KAK8502075.1"/>
    <property type="molecule type" value="Genomic_DNA"/>
</dbReference>
<comment type="caution">
    <text evidence="1">The sequence shown here is derived from an EMBL/GenBank/DDBJ whole genome shotgun (WGS) entry which is preliminary data.</text>
</comment>
<dbReference type="PANTHER" id="PTHR33103">
    <property type="entry name" value="OS01G0153900 PROTEIN"/>
    <property type="match status" value="1"/>
</dbReference>
<gene>
    <name evidence="1" type="ORF">V6N12_012529</name>
</gene>
<dbReference type="Proteomes" id="UP001472677">
    <property type="component" value="Unassembled WGS sequence"/>
</dbReference>
<dbReference type="PANTHER" id="PTHR33103:SF27">
    <property type="entry name" value="OS04G0594700 PROTEIN"/>
    <property type="match status" value="1"/>
</dbReference>
<evidence type="ECO:0000313" key="2">
    <source>
        <dbReference type="Proteomes" id="UP001472677"/>
    </source>
</evidence>
<keyword evidence="2" id="KW-1185">Reference proteome</keyword>
<name>A0ABR2B5E0_9ROSI</name>
<dbReference type="Pfam" id="PF05056">
    <property type="entry name" value="DUF674"/>
    <property type="match status" value="1"/>
</dbReference>
<dbReference type="InterPro" id="IPR007750">
    <property type="entry name" value="DUF674"/>
</dbReference>
<reference evidence="1 2" key="1">
    <citation type="journal article" date="2024" name="G3 (Bethesda)">
        <title>Genome assembly of Hibiscus sabdariffa L. provides insights into metabolisms of medicinal natural products.</title>
        <authorList>
            <person name="Kim T."/>
        </authorList>
    </citation>
    <scope>NUCLEOTIDE SEQUENCE [LARGE SCALE GENOMIC DNA]</scope>
    <source>
        <strain evidence="1">TK-2024</strain>
        <tissue evidence="1">Old leaves</tissue>
    </source>
</reference>
<proteinExistence type="predicted"/>
<organism evidence="1 2">
    <name type="scientific">Hibiscus sabdariffa</name>
    <name type="common">roselle</name>
    <dbReference type="NCBI Taxonomy" id="183260"/>
    <lineage>
        <taxon>Eukaryota</taxon>
        <taxon>Viridiplantae</taxon>
        <taxon>Streptophyta</taxon>
        <taxon>Embryophyta</taxon>
        <taxon>Tracheophyta</taxon>
        <taxon>Spermatophyta</taxon>
        <taxon>Magnoliopsida</taxon>
        <taxon>eudicotyledons</taxon>
        <taxon>Gunneridae</taxon>
        <taxon>Pentapetalae</taxon>
        <taxon>rosids</taxon>
        <taxon>malvids</taxon>
        <taxon>Malvales</taxon>
        <taxon>Malvaceae</taxon>
        <taxon>Malvoideae</taxon>
        <taxon>Hibiscus</taxon>
    </lineage>
</organism>
<sequence>MLLRKSDRKVLYAEVSENFVELLFCFLTIPLESVLELVLGLKGNPTLGSISNLFRDLNTLFPVSKEKNSQKRLLPPFYSCPNEFPNIRSLDPPSFIVCSFVNCKKESNVLRKPLDPKYRKWSSENSLLYVEKNLLFVVSDDLVVKQLSSVSSISLLKETGIALGGVEQKTITIGEVEAIALLGASLWTSSPLSALLNSLAKKPKQEAV</sequence>
<evidence type="ECO:0000313" key="1">
    <source>
        <dbReference type="EMBL" id="KAK8502075.1"/>
    </source>
</evidence>
<accession>A0ABR2B5E0</accession>
<protein>
    <submittedName>
        <fullName evidence="1">Uncharacterized protein</fullName>
    </submittedName>
</protein>